<keyword evidence="2 4" id="KW-0863">Zinc-finger</keyword>
<dbReference type="OMA" id="EDHISCE"/>
<dbReference type="InterPro" id="IPR047153">
    <property type="entry name" value="TRIM45/56/19-like"/>
</dbReference>
<dbReference type="EMBL" id="LUGG01000007">
    <property type="protein sequence ID" value="OBZ73044.1"/>
    <property type="molecule type" value="Genomic_DNA"/>
</dbReference>
<gene>
    <name evidence="7" type="ORF">A0H81_07121</name>
</gene>
<feature type="region of interest" description="Disordered" evidence="5">
    <location>
        <begin position="1"/>
        <end position="38"/>
    </location>
</feature>
<keyword evidence="1" id="KW-0479">Metal-binding</keyword>
<dbReference type="Proteomes" id="UP000092993">
    <property type="component" value="Unassembled WGS sequence"/>
</dbReference>
<evidence type="ECO:0000256" key="1">
    <source>
        <dbReference type="ARBA" id="ARBA00022723"/>
    </source>
</evidence>
<dbReference type="PROSITE" id="PS50089">
    <property type="entry name" value="ZF_RING_2"/>
    <property type="match status" value="1"/>
</dbReference>
<dbReference type="InterPro" id="IPR017907">
    <property type="entry name" value="Znf_RING_CS"/>
</dbReference>
<dbReference type="Pfam" id="PF13445">
    <property type="entry name" value="zf-RING_UBOX"/>
    <property type="match status" value="1"/>
</dbReference>
<keyword evidence="8" id="KW-1185">Reference proteome</keyword>
<dbReference type="SUPFAM" id="SSF57850">
    <property type="entry name" value="RING/U-box"/>
    <property type="match status" value="1"/>
</dbReference>
<evidence type="ECO:0000313" key="8">
    <source>
        <dbReference type="Proteomes" id="UP000092993"/>
    </source>
</evidence>
<dbReference type="InterPro" id="IPR001841">
    <property type="entry name" value="Znf_RING"/>
</dbReference>
<organism evidence="7 8">
    <name type="scientific">Grifola frondosa</name>
    <name type="common">Maitake</name>
    <name type="synonym">Polyporus frondosus</name>
    <dbReference type="NCBI Taxonomy" id="5627"/>
    <lineage>
        <taxon>Eukaryota</taxon>
        <taxon>Fungi</taxon>
        <taxon>Dikarya</taxon>
        <taxon>Basidiomycota</taxon>
        <taxon>Agaricomycotina</taxon>
        <taxon>Agaricomycetes</taxon>
        <taxon>Polyporales</taxon>
        <taxon>Grifolaceae</taxon>
        <taxon>Grifola</taxon>
    </lineage>
</organism>
<accession>A0A1C7MDH6</accession>
<dbReference type="AlphaFoldDB" id="A0A1C7MDH6"/>
<dbReference type="OrthoDB" id="3219336at2759"/>
<protein>
    <recommendedName>
        <fullName evidence="6">RING-type domain-containing protein</fullName>
    </recommendedName>
</protein>
<dbReference type="SMART" id="SM00184">
    <property type="entry name" value="RING"/>
    <property type="match status" value="1"/>
</dbReference>
<dbReference type="InterPro" id="IPR027370">
    <property type="entry name" value="Znf-RING_euk"/>
</dbReference>
<proteinExistence type="predicted"/>
<evidence type="ECO:0000313" key="7">
    <source>
        <dbReference type="EMBL" id="OBZ73044.1"/>
    </source>
</evidence>
<feature type="domain" description="RING-type" evidence="6">
    <location>
        <begin position="83"/>
        <end position="174"/>
    </location>
</feature>
<dbReference type="GO" id="GO:0061630">
    <property type="term" value="F:ubiquitin protein ligase activity"/>
    <property type="evidence" value="ECO:0007669"/>
    <property type="project" value="TreeGrafter"/>
</dbReference>
<evidence type="ECO:0000256" key="2">
    <source>
        <dbReference type="ARBA" id="ARBA00022771"/>
    </source>
</evidence>
<reference evidence="7 8" key="1">
    <citation type="submission" date="2016-03" db="EMBL/GenBank/DDBJ databases">
        <title>Whole genome sequencing of Grifola frondosa 9006-11.</title>
        <authorList>
            <person name="Min B."/>
            <person name="Park H."/>
            <person name="Kim J.-G."/>
            <person name="Cho H."/>
            <person name="Oh Y.-L."/>
            <person name="Kong W.-S."/>
            <person name="Choi I.-G."/>
        </authorList>
    </citation>
    <scope>NUCLEOTIDE SEQUENCE [LARGE SCALE GENOMIC DNA]</scope>
    <source>
        <strain evidence="7 8">9006-11</strain>
    </source>
</reference>
<name>A0A1C7MDH6_GRIFR</name>
<keyword evidence="3" id="KW-0862">Zinc</keyword>
<evidence type="ECO:0000259" key="6">
    <source>
        <dbReference type="PROSITE" id="PS50089"/>
    </source>
</evidence>
<dbReference type="PROSITE" id="PS00518">
    <property type="entry name" value="ZF_RING_1"/>
    <property type="match status" value="1"/>
</dbReference>
<dbReference type="InterPro" id="IPR013083">
    <property type="entry name" value="Znf_RING/FYVE/PHD"/>
</dbReference>
<evidence type="ECO:0000256" key="4">
    <source>
        <dbReference type="PROSITE-ProRule" id="PRU00175"/>
    </source>
</evidence>
<dbReference type="Gene3D" id="3.30.40.10">
    <property type="entry name" value="Zinc/RING finger domain, C3HC4 (zinc finger)"/>
    <property type="match status" value="1"/>
</dbReference>
<dbReference type="PANTHER" id="PTHR25462">
    <property type="entry name" value="BONUS, ISOFORM C-RELATED"/>
    <property type="match status" value="1"/>
</dbReference>
<sequence>MSKKRSKQHVSIASTDVIEISSSDDDCPPTSTSRLDSARKRLSESEKDACHIQAQLRAELCQHTQELKEARMFISTIKDHLLCTICMTEMWSPYVLICGHTFCQECLEKWFDGTFVQHLETHNNYIPNDPVLANYQAALENPHMPDEMRRQLHAEAMAIIGQQPQPQYTCPSCRVLVKNKPIKVFSLKSLVRTVAGQLRESSPARGVRGGVTGRVGDGPWDGFFPFGWI</sequence>
<evidence type="ECO:0000256" key="5">
    <source>
        <dbReference type="SAM" id="MobiDB-lite"/>
    </source>
</evidence>
<dbReference type="STRING" id="5627.A0A1C7MDH6"/>
<comment type="caution">
    <text evidence="7">The sequence shown here is derived from an EMBL/GenBank/DDBJ whole genome shotgun (WGS) entry which is preliminary data.</text>
</comment>
<evidence type="ECO:0000256" key="3">
    <source>
        <dbReference type="ARBA" id="ARBA00022833"/>
    </source>
</evidence>
<dbReference type="GO" id="GO:0008270">
    <property type="term" value="F:zinc ion binding"/>
    <property type="evidence" value="ECO:0007669"/>
    <property type="project" value="UniProtKB-KW"/>
</dbReference>
<dbReference type="PANTHER" id="PTHR25462:SF296">
    <property type="entry name" value="MEIOTIC P26, ISOFORM F"/>
    <property type="match status" value="1"/>
</dbReference>